<evidence type="ECO:0000313" key="5">
    <source>
        <dbReference type="Proteomes" id="UP000198833"/>
    </source>
</evidence>
<feature type="transmembrane region" description="Helical" evidence="2">
    <location>
        <begin position="24"/>
        <end position="45"/>
    </location>
</feature>
<dbReference type="InterPro" id="IPR003869">
    <property type="entry name" value="Polysac_CapD-like"/>
</dbReference>
<dbReference type="PANTHER" id="PTHR43318">
    <property type="entry name" value="UDP-N-ACETYLGLUCOSAMINE 4,6-DEHYDRATASE"/>
    <property type="match status" value="1"/>
</dbReference>
<dbReference type="STRING" id="89093.SAMN04488558_10484"/>
<feature type="transmembrane region" description="Helical" evidence="2">
    <location>
        <begin position="119"/>
        <end position="137"/>
    </location>
</feature>
<dbReference type="Pfam" id="PF02719">
    <property type="entry name" value="Polysacc_synt_2"/>
    <property type="match status" value="1"/>
</dbReference>
<feature type="transmembrane region" description="Helical" evidence="2">
    <location>
        <begin position="92"/>
        <end position="113"/>
    </location>
</feature>
<dbReference type="AlphaFoldDB" id="A0A1H9CMW4"/>
<keyword evidence="2" id="KW-1133">Transmembrane helix</keyword>
<name>A0A1H9CMW4_9LACT</name>
<evidence type="ECO:0000256" key="1">
    <source>
        <dbReference type="ARBA" id="ARBA00007430"/>
    </source>
</evidence>
<dbReference type="OrthoDB" id="9803111at2"/>
<gene>
    <name evidence="4" type="ORF">SAMN04488558_10484</name>
</gene>
<sequence>MQSKGASQLIVDMVEKLSPQLKRVIWDIADLFAFVLTIFLSYLFFYRMIEVPWTFYLFLLTVGYLIYRIVGRLSLLDSRLNRYSGIQEFIQLFFLVLFSLLFTGVIGMIIFKISLWRTVIFTMIVTAIFCVAWRLIWQTIYLSRFKFQDSNKNKRRVILVGAGDGGSIFMNNFRRKPGNMDVVAILDCDETKIGKVIGGVKVVGDVDLIPTIAERYGVKEIIVAIPSIKPEEYENILQIANPHKLKLYKMPPVEDILQGNHRLLKSTNKVNIADLLGRKEVHLDDSRLRAEIEEKVILITGAGGSIGSEIARQVSRFGPRTVVLLGHGENSIYQIFHELKKHHNMVEYKPVIADVQDYQRIVEVFQEFKPDIIYHAAAHKHVPLMEYNPVEAYKNNVIGTYNVAKAVDACKVSKMVMISTDKAINPPNVMGASKRIAELIITGFDQRSDSNYSAVRFGNVLGSRGSVIPLFEKQIAQGGPVTITDYRMTRYFMTIPEASQLVIYAGAFAKGGEVFVLDMGAPVKILDLAKKLILLSGFSEGEIEIIESGIRPGEKLFEEILTTSEAVSEQVEKDIFIGRVTTMPLADIESFMERLNQSSAETLKREIVAFANHSIK</sequence>
<dbReference type="Proteomes" id="UP000198833">
    <property type="component" value="Unassembled WGS sequence"/>
</dbReference>
<dbReference type="InterPro" id="IPR036291">
    <property type="entry name" value="NAD(P)-bd_dom_sf"/>
</dbReference>
<dbReference type="Pfam" id="PF13727">
    <property type="entry name" value="CoA_binding_3"/>
    <property type="match status" value="1"/>
</dbReference>
<dbReference type="SUPFAM" id="SSF51735">
    <property type="entry name" value="NAD(P)-binding Rossmann-fold domains"/>
    <property type="match status" value="2"/>
</dbReference>
<organism evidence="4 5">
    <name type="scientific">Ignavigranum ruoffiae</name>
    <dbReference type="NCBI Taxonomy" id="89093"/>
    <lineage>
        <taxon>Bacteria</taxon>
        <taxon>Bacillati</taxon>
        <taxon>Bacillota</taxon>
        <taxon>Bacilli</taxon>
        <taxon>Lactobacillales</taxon>
        <taxon>Aerococcaceae</taxon>
        <taxon>Ignavigranum</taxon>
    </lineage>
</organism>
<dbReference type="EMBL" id="FOEN01000004">
    <property type="protein sequence ID" value="SEQ02514.1"/>
    <property type="molecule type" value="Genomic_DNA"/>
</dbReference>
<evidence type="ECO:0000259" key="3">
    <source>
        <dbReference type="Pfam" id="PF02719"/>
    </source>
</evidence>
<dbReference type="CDD" id="cd05237">
    <property type="entry name" value="UDP_invert_4-6DH_SDR_e"/>
    <property type="match status" value="1"/>
</dbReference>
<dbReference type="Gene3D" id="3.40.50.720">
    <property type="entry name" value="NAD(P)-binding Rossmann-like Domain"/>
    <property type="match status" value="2"/>
</dbReference>
<proteinExistence type="inferred from homology"/>
<dbReference type="PANTHER" id="PTHR43318:SF1">
    <property type="entry name" value="POLYSACCHARIDE BIOSYNTHESIS PROTEIN EPSC-RELATED"/>
    <property type="match status" value="1"/>
</dbReference>
<reference evidence="4 5" key="1">
    <citation type="submission" date="2016-10" db="EMBL/GenBank/DDBJ databases">
        <authorList>
            <person name="de Groot N.N."/>
        </authorList>
    </citation>
    <scope>NUCLEOTIDE SEQUENCE [LARGE SCALE GENOMIC DNA]</scope>
    <source>
        <strain evidence="4 5">DSM 15695</strain>
    </source>
</reference>
<comment type="similarity">
    <text evidence="1">Belongs to the polysaccharide synthase family.</text>
</comment>
<evidence type="ECO:0000313" key="4">
    <source>
        <dbReference type="EMBL" id="SEQ02514.1"/>
    </source>
</evidence>
<accession>A0A1H9CMW4</accession>
<protein>
    <submittedName>
        <fullName evidence="4">NDP-sugar epimerase, includes UDP-GlcNAc-inverting 4,6-dehydratase FlaA1 and capsular polysaccharide biosynthesis protein EpsC</fullName>
    </submittedName>
</protein>
<feature type="domain" description="Polysaccharide biosynthesis protein CapD-like" evidence="3">
    <location>
        <begin position="297"/>
        <end position="577"/>
    </location>
</feature>
<dbReference type="RefSeq" id="WP_092571250.1">
    <property type="nucleotide sequence ID" value="NZ_CALUDV010000003.1"/>
</dbReference>
<keyword evidence="2" id="KW-0472">Membrane</keyword>
<keyword evidence="2" id="KW-0812">Transmembrane</keyword>
<dbReference type="InterPro" id="IPR051203">
    <property type="entry name" value="Polysaccharide_Synthase-Rel"/>
</dbReference>
<feature type="transmembrane region" description="Helical" evidence="2">
    <location>
        <begin position="51"/>
        <end position="71"/>
    </location>
</feature>
<evidence type="ECO:0000256" key="2">
    <source>
        <dbReference type="SAM" id="Phobius"/>
    </source>
</evidence>
<keyword evidence="5" id="KW-1185">Reference proteome</keyword>